<dbReference type="InterPro" id="IPR001173">
    <property type="entry name" value="Glyco_trans_2-like"/>
</dbReference>
<feature type="domain" description="Glycosyltransferase 2-like" evidence="1">
    <location>
        <begin position="12"/>
        <end position="125"/>
    </location>
</feature>
<proteinExistence type="predicted"/>
<keyword evidence="3" id="KW-1185">Reference proteome</keyword>
<dbReference type="RefSeq" id="WP_191250684.1">
    <property type="nucleotide sequence ID" value="NZ_BNCI01000001.1"/>
</dbReference>
<organism evidence="2 3">
    <name type="scientific">Kordiimonas sediminis</name>
    <dbReference type="NCBI Taxonomy" id="1735581"/>
    <lineage>
        <taxon>Bacteria</taxon>
        <taxon>Pseudomonadati</taxon>
        <taxon>Pseudomonadota</taxon>
        <taxon>Alphaproteobacteria</taxon>
        <taxon>Kordiimonadales</taxon>
        <taxon>Kordiimonadaceae</taxon>
        <taxon>Kordiimonas</taxon>
    </lineage>
</organism>
<dbReference type="EMBL" id="BNCI01000001">
    <property type="protein sequence ID" value="GHF18507.1"/>
    <property type="molecule type" value="Genomic_DNA"/>
</dbReference>
<dbReference type="InterPro" id="IPR029044">
    <property type="entry name" value="Nucleotide-diphossugar_trans"/>
</dbReference>
<dbReference type="Pfam" id="PF00535">
    <property type="entry name" value="Glycos_transf_2"/>
    <property type="match status" value="1"/>
</dbReference>
<sequence length="671" mass="75372">MTEGSSKLPLGIVIPGYGHPKFLAEAIISACTQEIDQPVKVVVVDDGCRFKETADVVRNLMPRYPGTLHYIRQENTRLPGARNTGIKFLLDHFPDMDAIFFLDADNRIKPYALASYRRALGDDPAVGWAYPDITFFGLNRTDAGYDIRETSPQYSVLRHMVGNISEAGSMVRADMLRQGVLFDEDMKFGFEDWDFWLSAIAAGFVGTRVKDPGFMYRRRPESMLSDARRGEDALLATMYSKHKALFNPRFISHQAHLDAPAFAIVEIDTGVVELTGDPLVEGKKLWRDDFLDLLRNYERCPREYFIPDQVIFLTSAMRQALQKEMSYLRWIFWNLSEEKLDVRACSVVPGTGMSKVTHPREKLNQDIVFLAATSAAVLSKSDKVERYKKTTDMMQSAYILPKALPDIATLSDDGTALLSSFHDLRADIGAIRQPIRHFARRFAGPAKQGVCEKLLEPFCSEEGRQPYPLATSVNRQRLSIVVSENFLDMANGVSVIASDAVRIQEALFPQSDLQVAIEFDRPATLNRLVGHFEKIQNTDILPFPTDKAEGEYLLYLGSRIENKFPLHEKESASIAARYSDILIILGPGEHLGQLGEARHYGVKGVLFLDGSYLDQAKVTASLPKILAYEHAIDTIVCHDRGFISHLTAEGVPPGKIMSRQQFFDKFHSSIC</sequence>
<reference evidence="2" key="2">
    <citation type="submission" date="2020-09" db="EMBL/GenBank/DDBJ databases">
        <authorList>
            <person name="Sun Q."/>
            <person name="Kim S."/>
        </authorList>
    </citation>
    <scope>NUCLEOTIDE SEQUENCE</scope>
    <source>
        <strain evidence="2">KCTC 42590</strain>
    </source>
</reference>
<evidence type="ECO:0000313" key="2">
    <source>
        <dbReference type="EMBL" id="GHF18507.1"/>
    </source>
</evidence>
<evidence type="ECO:0000259" key="1">
    <source>
        <dbReference type="Pfam" id="PF00535"/>
    </source>
</evidence>
<dbReference type="AlphaFoldDB" id="A0A919E6C8"/>
<dbReference type="PANTHER" id="PTHR43685:SF2">
    <property type="entry name" value="GLYCOSYLTRANSFERASE 2-LIKE DOMAIN-CONTAINING PROTEIN"/>
    <property type="match status" value="1"/>
</dbReference>
<name>A0A919E6C8_9PROT</name>
<evidence type="ECO:0000313" key="3">
    <source>
        <dbReference type="Proteomes" id="UP000630923"/>
    </source>
</evidence>
<protein>
    <recommendedName>
        <fullName evidence="1">Glycosyltransferase 2-like domain-containing protein</fullName>
    </recommendedName>
</protein>
<dbReference type="PANTHER" id="PTHR43685">
    <property type="entry name" value="GLYCOSYLTRANSFERASE"/>
    <property type="match status" value="1"/>
</dbReference>
<dbReference type="CDD" id="cd00761">
    <property type="entry name" value="Glyco_tranf_GTA_type"/>
    <property type="match status" value="1"/>
</dbReference>
<reference evidence="2" key="1">
    <citation type="journal article" date="2014" name="Int. J. Syst. Evol. Microbiol.">
        <title>Complete genome sequence of Corynebacterium casei LMG S-19264T (=DSM 44701T), isolated from a smear-ripened cheese.</title>
        <authorList>
            <consortium name="US DOE Joint Genome Institute (JGI-PGF)"/>
            <person name="Walter F."/>
            <person name="Albersmeier A."/>
            <person name="Kalinowski J."/>
            <person name="Ruckert C."/>
        </authorList>
    </citation>
    <scope>NUCLEOTIDE SEQUENCE</scope>
    <source>
        <strain evidence="2">KCTC 42590</strain>
    </source>
</reference>
<dbReference type="Gene3D" id="3.90.550.10">
    <property type="entry name" value="Spore Coat Polysaccharide Biosynthesis Protein SpsA, Chain A"/>
    <property type="match status" value="1"/>
</dbReference>
<gene>
    <name evidence="2" type="ORF">GCM10017044_11290</name>
</gene>
<dbReference type="Proteomes" id="UP000630923">
    <property type="component" value="Unassembled WGS sequence"/>
</dbReference>
<dbReference type="SUPFAM" id="SSF53448">
    <property type="entry name" value="Nucleotide-diphospho-sugar transferases"/>
    <property type="match status" value="1"/>
</dbReference>
<accession>A0A919E6C8</accession>
<dbReference type="InterPro" id="IPR050834">
    <property type="entry name" value="Glycosyltransf_2"/>
</dbReference>
<comment type="caution">
    <text evidence="2">The sequence shown here is derived from an EMBL/GenBank/DDBJ whole genome shotgun (WGS) entry which is preliminary data.</text>
</comment>